<dbReference type="NCBIfam" id="NF004128">
    <property type="entry name" value="PRK05618.1-2"/>
    <property type="match status" value="1"/>
</dbReference>
<evidence type="ECO:0000259" key="7">
    <source>
        <dbReference type="Pfam" id="PF14693"/>
    </source>
</evidence>
<dbReference type="Gene3D" id="2.40.240.10">
    <property type="entry name" value="Ribosomal Protein L25, Chain P"/>
    <property type="match status" value="1"/>
</dbReference>
<dbReference type="GO" id="GO:0006412">
    <property type="term" value="P:translation"/>
    <property type="evidence" value="ECO:0007669"/>
    <property type="project" value="InterPro"/>
</dbReference>
<dbReference type="InterPro" id="IPR020930">
    <property type="entry name" value="Ribosomal_uL5_bac-type"/>
</dbReference>
<dbReference type="Pfam" id="PF01386">
    <property type="entry name" value="Ribosomal_L25p"/>
    <property type="match status" value="1"/>
</dbReference>
<sequence length="250" mass="27660">MVANPLFYDQTLHHSFYRIISMSNNHFELNATDRSADLQGKGASRRLRKQNLVPAIIYGGGEQPTAISIKINELVKALEFEAFFSHILTINVDGTEHQAVIKDLQRHPAKGFPMHADFQRVVKGQKIHMNVPVHFVGREEAPGTAAAGVLSTLVSDIEVICLPSQLPEYLEVDVSGMEIGDLFRLSDIKLPEGVVIHELELEDGHDRTIVNMQPPTVEEVDEDADDVDADEVPATEQNDGADAEESNDDE</sequence>
<dbReference type="InterPro" id="IPR020057">
    <property type="entry name" value="Ribosomal_bL25_b-dom"/>
</dbReference>
<dbReference type="AlphaFoldDB" id="A0A1B6NSY9"/>
<dbReference type="PANTHER" id="PTHR33284">
    <property type="entry name" value="RIBOSOMAL PROTEIN L25/GLN-TRNA SYNTHETASE, ANTI-CODON-BINDING DOMAIN-CONTAINING PROTEIN"/>
    <property type="match status" value="1"/>
</dbReference>
<dbReference type="Gene3D" id="2.170.120.20">
    <property type="entry name" value="Ribosomal protein L25, beta domain"/>
    <property type="match status" value="1"/>
</dbReference>
<keyword evidence="2" id="KW-0694">RNA-binding</keyword>
<evidence type="ECO:0000256" key="5">
    <source>
        <dbReference type="SAM" id="MobiDB-lite"/>
    </source>
</evidence>
<evidence type="ECO:0000256" key="2">
    <source>
        <dbReference type="ARBA" id="ARBA00022884"/>
    </source>
</evidence>
<dbReference type="EMBL" id="AYSL01001157">
    <property type="protein sequence ID" value="KTF06431.1"/>
    <property type="molecule type" value="Genomic_DNA"/>
</dbReference>
<keyword evidence="1" id="KW-0699">rRNA-binding</keyword>
<dbReference type="PANTHER" id="PTHR33284:SF1">
    <property type="entry name" value="RIBOSOMAL PROTEIN L25_GLN-TRNA SYNTHETASE, ANTI-CODON-BINDING DOMAIN-CONTAINING PROTEIN"/>
    <property type="match status" value="1"/>
</dbReference>
<evidence type="ECO:0000256" key="4">
    <source>
        <dbReference type="ARBA" id="ARBA00023274"/>
    </source>
</evidence>
<dbReference type="GO" id="GO:0003735">
    <property type="term" value="F:structural constituent of ribosome"/>
    <property type="evidence" value="ECO:0007669"/>
    <property type="project" value="InterPro"/>
</dbReference>
<dbReference type="InterPro" id="IPR020055">
    <property type="entry name" value="Ribosomal_bL25_short"/>
</dbReference>
<feature type="region of interest" description="Disordered" evidence="5">
    <location>
        <begin position="214"/>
        <end position="250"/>
    </location>
</feature>
<organism evidence="8">
    <name type="scientific">marine sediment metagenome</name>
    <dbReference type="NCBI Taxonomy" id="412755"/>
    <lineage>
        <taxon>unclassified sequences</taxon>
        <taxon>metagenomes</taxon>
        <taxon>ecological metagenomes</taxon>
    </lineage>
</organism>
<reference evidence="8" key="1">
    <citation type="submission" date="2013-11" db="EMBL/GenBank/DDBJ databases">
        <title>Microbial diversity, functional groups and degradation webs in Northern and Southern Mediterranean and Red Sea marine crude oil polluted sites.</title>
        <authorList>
            <person name="Daffonchio D."/>
            <person name="Mapelli F."/>
            <person name="Ferrer M."/>
            <person name="Richter M."/>
            <person name="Cherif A."/>
            <person name="Malkawi H.I."/>
            <person name="Yakimov M.M."/>
            <person name="Abdel-Fattah Y.R."/>
            <person name="Blaghen M."/>
            <person name="Golyshin P.N."/>
            <person name="Kalogerakis N."/>
            <person name="Boon N."/>
            <person name="Magagnini M."/>
            <person name="Fava F."/>
        </authorList>
    </citation>
    <scope>NUCLEOTIDE SEQUENCE</scope>
</reference>
<keyword evidence="4" id="KW-0687">Ribonucleoprotein</keyword>
<evidence type="ECO:0000256" key="3">
    <source>
        <dbReference type="ARBA" id="ARBA00022980"/>
    </source>
</evidence>
<dbReference type="CDD" id="cd00495">
    <property type="entry name" value="Ribosomal_L25_TL5_CTC"/>
    <property type="match status" value="1"/>
</dbReference>
<name>A0A1B6NSY9_9ZZZZ</name>
<feature type="domain" description="Large ribosomal subunit protein bL25 L25" evidence="6">
    <location>
        <begin position="29"/>
        <end position="118"/>
    </location>
</feature>
<dbReference type="InterPro" id="IPR020056">
    <property type="entry name" value="Rbsml_bL25/Gln-tRNA_synth_N"/>
</dbReference>
<comment type="caution">
    <text evidence="8">The sequence shown here is derived from an EMBL/GenBank/DDBJ whole genome shotgun (WGS) entry which is preliminary data.</text>
</comment>
<evidence type="ECO:0000256" key="1">
    <source>
        <dbReference type="ARBA" id="ARBA00022730"/>
    </source>
</evidence>
<proteinExistence type="inferred from homology"/>
<dbReference type="Pfam" id="PF14693">
    <property type="entry name" value="Ribosomal_TL5_C"/>
    <property type="match status" value="1"/>
</dbReference>
<dbReference type="GO" id="GO:0008097">
    <property type="term" value="F:5S rRNA binding"/>
    <property type="evidence" value="ECO:0007669"/>
    <property type="project" value="InterPro"/>
</dbReference>
<feature type="domain" description="Large ribosomal subunit protein bL25 beta" evidence="7">
    <location>
        <begin position="126"/>
        <end position="215"/>
    </location>
</feature>
<evidence type="ECO:0000259" key="6">
    <source>
        <dbReference type="Pfam" id="PF01386"/>
    </source>
</evidence>
<evidence type="ECO:0000313" key="8">
    <source>
        <dbReference type="EMBL" id="KTF06431.1"/>
    </source>
</evidence>
<feature type="compositionally biased region" description="Acidic residues" evidence="5">
    <location>
        <begin position="218"/>
        <end position="250"/>
    </location>
</feature>
<dbReference type="InterPro" id="IPR001021">
    <property type="entry name" value="Ribosomal_bL25_long"/>
</dbReference>
<protein>
    <submittedName>
        <fullName evidence="8">50S ribosomal protein L25/general stress protein Ctc</fullName>
    </submittedName>
</protein>
<dbReference type="GO" id="GO:0022625">
    <property type="term" value="C:cytosolic large ribosomal subunit"/>
    <property type="evidence" value="ECO:0007669"/>
    <property type="project" value="TreeGrafter"/>
</dbReference>
<dbReference type="InterPro" id="IPR029751">
    <property type="entry name" value="Ribosomal_L25_dom"/>
</dbReference>
<dbReference type="InterPro" id="IPR011035">
    <property type="entry name" value="Ribosomal_bL25/Gln-tRNA_synth"/>
</dbReference>
<gene>
    <name evidence="8" type="ORF">MGSAQ_002075</name>
</gene>
<dbReference type="InterPro" id="IPR037121">
    <property type="entry name" value="Ribosomal_bL25_C"/>
</dbReference>
<accession>A0A1B6NSY9</accession>
<dbReference type="SUPFAM" id="SSF50715">
    <property type="entry name" value="Ribosomal protein L25-like"/>
    <property type="match status" value="1"/>
</dbReference>
<dbReference type="HAMAP" id="MF_01334">
    <property type="entry name" value="Ribosomal_bL25_CTC"/>
    <property type="match status" value="1"/>
</dbReference>
<dbReference type="NCBIfam" id="TIGR00731">
    <property type="entry name" value="bL25_bact_ctc"/>
    <property type="match status" value="1"/>
</dbReference>
<dbReference type="HAMAP" id="MF_01336">
    <property type="entry name" value="Ribosomal_bL25"/>
    <property type="match status" value="1"/>
</dbReference>
<dbReference type="NCBIfam" id="NF004130">
    <property type="entry name" value="PRK05618.1-5"/>
    <property type="match status" value="1"/>
</dbReference>
<dbReference type="NCBIfam" id="NF004612">
    <property type="entry name" value="PRK05943.1"/>
    <property type="match status" value="1"/>
</dbReference>
<keyword evidence="3 8" id="KW-0689">Ribosomal protein</keyword>